<dbReference type="EMBL" id="KN823567">
    <property type="protein sequence ID" value="KIO16433.1"/>
    <property type="molecule type" value="Genomic_DNA"/>
</dbReference>
<dbReference type="PANTHER" id="PTHR47369:SF1">
    <property type="entry name" value="BTB_POZ DOMAIN-CONTAINING PROTEIN"/>
    <property type="match status" value="1"/>
</dbReference>
<evidence type="ECO:0000313" key="2">
    <source>
        <dbReference type="EMBL" id="KIO16433.1"/>
    </source>
</evidence>
<feature type="region of interest" description="Disordered" evidence="1">
    <location>
        <begin position="257"/>
        <end position="292"/>
    </location>
</feature>
<dbReference type="STRING" id="1051891.A0A0C3K4X3"/>
<accession>A0A0C3K4X3</accession>
<organism evidence="2 3">
    <name type="scientific">Tulasnella calospora MUT 4182</name>
    <dbReference type="NCBI Taxonomy" id="1051891"/>
    <lineage>
        <taxon>Eukaryota</taxon>
        <taxon>Fungi</taxon>
        <taxon>Dikarya</taxon>
        <taxon>Basidiomycota</taxon>
        <taxon>Agaricomycotina</taxon>
        <taxon>Agaricomycetes</taxon>
        <taxon>Cantharellales</taxon>
        <taxon>Tulasnellaceae</taxon>
        <taxon>Tulasnella</taxon>
    </lineage>
</organism>
<dbReference type="HOGENOM" id="CLU_680065_0_0_1"/>
<feature type="region of interest" description="Disordered" evidence="1">
    <location>
        <begin position="51"/>
        <end position="130"/>
    </location>
</feature>
<proteinExistence type="predicted"/>
<dbReference type="OrthoDB" id="6359943at2759"/>
<evidence type="ECO:0000313" key="3">
    <source>
        <dbReference type="Proteomes" id="UP000054248"/>
    </source>
</evidence>
<feature type="compositionally biased region" description="Polar residues" evidence="1">
    <location>
        <begin position="93"/>
        <end position="120"/>
    </location>
</feature>
<dbReference type="AlphaFoldDB" id="A0A0C3K4X3"/>
<dbReference type="PANTHER" id="PTHR47369">
    <property type="entry name" value="BTB/POZ DOMAIN-CONTAINING PROTEIN"/>
    <property type="match status" value="1"/>
</dbReference>
<reference evidence="2 3" key="1">
    <citation type="submission" date="2014-04" db="EMBL/GenBank/DDBJ databases">
        <authorList>
            <consortium name="DOE Joint Genome Institute"/>
            <person name="Kuo A."/>
            <person name="Girlanda M."/>
            <person name="Perotto S."/>
            <person name="Kohler A."/>
            <person name="Nagy L.G."/>
            <person name="Floudas D."/>
            <person name="Copeland A."/>
            <person name="Barry K.W."/>
            <person name="Cichocki N."/>
            <person name="Veneault-Fourrey C."/>
            <person name="LaButti K."/>
            <person name="Lindquist E.A."/>
            <person name="Lipzen A."/>
            <person name="Lundell T."/>
            <person name="Morin E."/>
            <person name="Murat C."/>
            <person name="Sun H."/>
            <person name="Tunlid A."/>
            <person name="Henrissat B."/>
            <person name="Grigoriev I.V."/>
            <person name="Hibbett D.S."/>
            <person name="Martin F."/>
            <person name="Nordberg H.P."/>
            <person name="Cantor M.N."/>
            <person name="Hua S.X."/>
        </authorList>
    </citation>
    <scope>NUCLEOTIDE SEQUENCE [LARGE SCALE GENOMIC DNA]</scope>
    <source>
        <strain evidence="2 3">MUT 4182</strain>
    </source>
</reference>
<dbReference type="Proteomes" id="UP000054248">
    <property type="component" value="Unassembled WGS sequence"/>
</dbReference>
<protein>
    <submittedName>
        <fullName evidence="2">Uncharacterized protein</fullName>
    </submittedName>
</protein>
<name>A0A0C3K4X3_9AGAM</name>
<reference evidence="3" key="2">
    <citation type="submission" date="2015-01" db="EMBL/GenBank/DDBJ databases">
        <title>Evolutionary Origins and Diversification of the Mycorrhizal Mutualists.</title>
        <authorList>
            <consortium name="DOE Joint Genome Institute"/>
            <consortium name="Mycorrhizal Genomics Consortium"/>
            <person name="Kohler A."/>
            <person name="Kuo A."/>
            <person name="Nagy L.G."/>
            <person name="Floudas D."/>
            <person name="Copeland A."/>
            <person name="Barry K.W."/>
            <person name="Cichocki N."/>
            <person name="Veneault-Fourrey C."/>
            <person name="LaButti K."/>
            <person name="Lindquist E.A."/>
            <person name="Lipzen A."/>
            <person name="Lundell T."/>
            <person name="Morin E."/>
            <person name="Murat C."/>
            <person name="Riley R."/>
            <person name="Ohm R."/>
            <person name="Sun H."/>
            <person name="Tunlid A."/>
            <person name="Henrissat B."/>
            <person name="Grigoriev I.V."/>
            <person name="Hibbett D.S."/>
            <person name="Martin F."/>
        </authorList>
    </citation>
    <scope>NUCLEOTIDE SEQUENCE [LARGE SCALE GENOMIC DNA]</scope>
    <source>
        <strain evidence="3">MUT 4182</strain>
    </source>
</reference>
<keyword evidence="3" id="KW-1185">Reference proteome</keyword>
<feature type="compositionally biased region" description="Low complexity" evidence="1">
    <location>
        <begin position="257"/>
        <end position="290"/>
    </location>
</feature>
<gene>
    <name evidence="2" type="ORF">M407DRAFT_33920</name>
</gene>
<evidence type="ECO:0000256" key="1">
    <source>
        <dbReference type="SAM" id="MobiDB-lite"/>
    </source>
</evidence>
<sequence>MPVGSPEPEMHFDYGVVGNKIGEACASWLARWAADILPFEEAYHNAQIQRANPVTPPSSRPEPVSSGGKHSRGTRPASNSTSAAIPFNPTLAHVQSSGRRATISTSTAEPMASTPTSPSKSHLLAPGSRPPAIWSRNGGLTARWVRGLISSDDFFINGGERERYDFATRVVEMRRREVKLASAIEEVEGEAELDDQEEAEWEILFRSGFYYSHMSFDDLRQVQNDRSTITGKPFVALQILKSAHWNQAVFRSQVMSMPSVGSPRSSSPNNRGLNSDSSPPTSSPQSDIPSNVNLLSTSDIVAQVPESLDPEDTYNGFFPIFGDGSQKVGGDMTKQQMDGIARESASSDDVVISDRRAYRRLDQTNFFGLTLKGRKTWKDIAAVKDDYGPTAKWTENEPCRQVSRT</sequence>